<evidence type="ECO:0000256" key="1">
    <source>
        <dbReference type="ARBA" id="ARBA00001974"/>
    </source>
</evidence>
<dbReference type="InterPro" id="IPR002938">
    <property type="entry name" value="FAD-bd"/>
</dbReference>
<dbReference type="PRINTS" id="PR00420">
    <property type="entry name" value="RNGMNOXGNASE"/>
</dbReference>
<accession>A0AA39WZE8</accession>
<dbReference type="SUPFAM" id="SSF51905">
    <property type="entry name" value="FAD/NAD(P)-binding domain"/>
    <property type="match status" value="1"/>
</dbReference>
<keyword evidence="5" id="KW-0503">Monooxygenase</keyword>
<sequence>MSEAGTKPAKVAIVGAGLTGLLTAHGLKKAGFDVAIFDQETGLDMRRRDWPLMLHWALPTFNSLVSESVLENFPKALCNRYLDFSDPESSTMLCANGMTGETLFKSAVPGMRRVSRKRLRGVLAAELDDGTIQWDKTLEKIDVDGDDGPATLTFSDGTTFSADFVLGTDGASSKVRELLFRGADVARVQPSGFMCATAIVKHNDAAKVQPVLGSHPTATIIMGTESVGGCSVMHADNPDDISTWAITWIKIWRRSKLPDPPAKNGPEALAWIRETTTGLADPFQSQIQWTSSGDDVFIDEMRTWVSVPWDTLNGRVTLAGDAAHPMLVYRGQGFQHAVTDADNFIKGLVSVRDEGAKREETIKAYSDDAAERGAAAVSQSLKEADMSMDLESAMKMIMAKKGHAK</sequence>
<dbReference type="GO" id="GO:0071949">
    <property type="term" value="F:FAD binding"/>
    <property type="evidence" value="ECO:0007669"/>
    <property type="project" value="InterPro"/>
</dbReference>
<keyword evidence="8" id="KW-1185">Reference proteome</keyword>
<dbReference type="PANTHER" id="PTHR47178">
    <property type="entry name" value="MONOOXYGENASE, FAD-BINDING"/>
    <property type="match status" value="1"/>
</dbReference>
<dbReference type="InterPro" id="IPR036188">
    <property type="entry name" value="FAD/NAD-bd_sf"/>
</dbReference>
<dbReference type="Gene3D" id="3.50.50.60">
    <property type="entry name" value="FAD/NAD(P)-binding domain"/>
    <property type="match status" value="1"/>
</dbReference>
<dbReference type="EMBL" id="JAULSU010000003">
    <property type="protein sequence ID" value="KAK0624030.1"/>
    <property type="molecule type" value="Genomic_DNA"/>
</dbReference>
<dbReference type="Pfam" id="PF13450">
    <property type="entry name" value="NAD_binding_8"/>
    <property type="match status" value="1"/>
</dbReference>
<name>A0AA39WZE8_9PEZI</name>
<evidence type="ECO:0000313" key="8">
    <source>
        <dbReference type="Proteomes" id="UP001175000"/>
    </source>
</evidence>
<evidence type="ECO:0000256" key="4">
    <source>
        <dbReference type="ARBA" id="ARBA00023002"/>
    </source>
</evidence>
<feature type="domain" description="FAD-binding" evidence="6">
    <location>
        <begin position="126"/>
        <end position="379"/>
    </location>
</feature>
<keyword evidence="4" id="KW-0560">Oxidoreductase</keyword>
<comment type="caution">
    <text evidence="7">The sequence shown here is derived from an EMBL/GenBank/DDBJ whole genome shotgun (WGS) entry which is preliminary data.</text>
</comment>
<dbReference type="Pfam" id="PF01494">
    <property type="entry name" value="FAD_binding_3"/>
    <property type="match status" value="1"/>
</dbReference>
<dbReference type="Proteomes" id="UP001175000">
    <property type="component" value="Unassembled WGS sequence"/>
</dbReference>
<keyword evidence="3" id="KW-0274">FAD</keyword>
<evidence type="ECO:0000313" key="7">
    <source>
        <dbReference type="EMBL" id="KAK0624030.1"/>
    </source>
</evidence>
<protein>
    <recommendedName>
        <fullName evidence="6">FAD-binding domain-containing protein</fullName>
    </recommendedName>
</protein>
<proteinExistence type="predicted"/>
<dbReference type="PANTHER" id="PTHR47178:SF3">
    <property type="entry name" value="FAD-BINDING DOMAIN-CONTAINING PROTEIN"/>
    <property type="match status" value="1"/>
</dbReference>
<comment type="cofactor">
    <cofactor evidence="1">
        <name>FAD</name>
        <dbReference type="ChEBI" id="CHEBI:57692"/>
    </cofactor>
</comment>
<evidence type="ECO:0000259" key="6">
    <source>
        <dbReference type="Pfam" id="PF01494"/>
    </source>
</evidence>
<evidence type="ECO:0000256" key="2">
    <source>
        <dbReference type="ARBA" id="ARBA00022630"/>
    </source>
</evidence>
<reference evidence="7" key="1">
    <citation type="submission" date="2023-06" db="EMBL/GenBank/DDBJ databases">
        <title>Genome-scale phylogeny and comparative genomics of the fungal order Sordariales.</title>
        <authorList>
            <consortium name="Lawrence Berkeley National Laboratory"/>
            <person name="Hensen N."/>
            <person name="Bonometti L."/>
            <person name="Westerberg I."/>
            <person name="Brannstrom I.O."/>
            <person name="Guillou S."/>
            <person name="Cros-Aarteil S."/>
            <person name="Calhoun S."/>
            <person name="Haridas S."/>
            <person name="Kuo A."/>
            <person name="Mondo S."/>
            <person name="Pangilinan J."/>
            <person name="Riley R."/>
            <person name="Labutti K."/>
            <person name="Andreopoulos B."/>
            <person name="Lipzen A."/>
            <person name="Chen C."/>
            <person name="Yanf M."/>
            <person name="Daum C."/>
            <person name="Ng V."/>
            <person name="Clum A."/>
            <person name="Steindorff A."/>
            <person name="Ohm R."/>
            <person name="Martin F."/>
            <person name="Silar P."/>
            <person name="Natvig D."/>
            <person name="Lalanne C."/>
            <person name="Gautier V."/>
            <person name="Ament-Velasquez S.L."/>
            <person name="Kruys A."/>
            <person name="Hutchinson M.I."/>
            <person name="Powell A.J."/>
            <person name="Barry K."/>
            <person name="Miller A.N."/>
            <person name="Grigoriev I.V."/>
            <person name="Debuchy R."/>
            <person name="Gladieux P."/>
            <person name="Thoren M.H."/>
            <person name="Johannesson H."/>
        </authorList>
    </citation>
    <scope>NUCLEOTIDE SEQUENCE</scope>
    <source>
        <strain evidence="7">CBS 606.72</strain>
    </source>
</reference>
<evidence type="ECO:0000256" key="5">
    <source>
        <dbReference type="ARBA" id="ARBA00023033"/>
    </source>
</evidence>
<dbReference type="GO" id="GO:0004497">
    <property type="term" value="F:monooxygenase activity"/>
    <property type="evidence" value="ECO:0007669"/>
    <property type="project" value="UniProtKB-KW"/>
</dbReference>
<evidence type="ECO:0000256" key="3">
    <source>
        <dbReference type="ARBA" id="ARBA00022827"/>
    </source>
</evidence>
<dbReference type="AlphaFoldDB" id="A0AA39WZE8"/>
<organism evidence="7 8">
    <name type="scientific">Immersiella caudata</name>
    <dbReference type="NCBI Taxonomy" id="314043"/>
    <lineage>
        <taxon>Eukaryota</taxon>
        <taxon>Fungi</taxon>
        <taxon>Dikarya</taxon>
        <taxon>Ascomycota</taxon>
        <taxon>Pezizomycotina</taxon>
        <taxon>Sordariomycetes</taxon>
        <taxon>Sordariomycetidae</taxon>
        <taxon>Sordariales</taxon>
        <taxon>Lasiosphaeriaceae</taxon>
        <taxon>Immersiella</taxon>
    </lineage>
</organism>
<keyword evidence="2" id="KW-0285">Flavoprotein</keyword>
<gene>
    <name evidence="7" type="ORF">B0T14DRAFT_192503</name>
</gene>